<sequence length="88" mass="10273">MENLNALESKVSKIEYIFGQGVEDTIRKVQLEMLQDLYKLREALKEDLKEVKTAPASDTAPLLAEIKKLQEENSKLHYRIKHLKKYID</sequence>
<dbReference type="AlphaFoldDB" id="A0A1R2CET6"/>
<dbReference type="Proteomes" id="UP000187209">
    <property type="component" value="Unassembled WGS sequence"/>
</dbReference>
<reference evidence="1 2" key="1">
    <citation type="submission" date="2016-11" db="EMBL/GenBank/DDBJ databases">
        <title>The macronuclear genome of Stentor coeruleus: a giant cell with tiny introns.</title>
        <authorList>
            <person name="Slabodnick M."/>
            <person name="Ruby J.G."/>
            <person name="Reiff S.B."/>
            <person name="Swart E.C."/>
            <person name="Gosai S."/>
            <person name="Prabakaran S."/>
            <person name="Witkowska E."/>
            <person name="Larue G.E."/>
            <person name="Fisher S."/>
            <person name="Freeman R.M."/>
            <person name="Gunawardena J."/>
            <person name="Chu W."/>
            <person name="Stover N.A."/>
            <person name="Gregory B.D."/>
            <person name="Nowacki M."/>
            <person name="Derisi J."/>
            <person name="Roy S.W."/>
            <person name="Marshall W.F."/>
            <person name="Sood P."/>
        </authorList>
    </citation>
    <scope>NUCLEOTIDE SEQUENCE [LARGE SCALE GENOMIC DNA]</scope>
    <source>
        <strain evidence="1">WM001</strain>
    </source>
</reference>
<accession>A0A1R2CET6</accession>
<keyword evidence="2" id="KW-1185">Reference proteome</keyword>
<proteinExistence type="predicted"/>
<dbReference type="OrthoDB" id="296516at2759"/>
<organism evidence="1 2">
    <name type="scientific">Stentor coeruleus</name>
    <dbReference type="NCBI Taxonomy" id="5963"/>
    <lineage>
        <taxon>Eukaryota</taxon>
        <taxon>Sar</taxon>
        <taxon>Alveolata</taxon>
        <taxon>Ciliophora</taxon>
        <taxon>Postciliodesmatophora</taxon>
        <taxon>Heterotrichea</taxon>
        <taxon>Heterotrichida</taxon>
        <taxon>Stentoridae</taxon>
        <taxon>Stentor</taxon>
    </lineage>
</organism>
<dbReference type="EMBL" id="MPUH01000176">
    <property type="protein sequence ID" value="OMJ87456.1"/>
    <property type="molecule type" value="Genomic_DNA"/>
</dbReference>
<gene>
    <name evidence="1" type="ORF">SteCoe_10786</name>
</gene>
<protein>
    <submittedName>
        <fullName evidence="1">Uncharacterized protein</fullName>
    </submittedName>
</protein>
<name>A0A1R2CET6_9CILI</name>
<evidence type="ECO:0000313" key="2">
    <source>
        <dbReference type="Proteomes" id="UP000187209"/>
    </source>
</evidence>
<comment type="caution">
    <text evidence="1">The sequence shown here is derived from an EMBL/GenBank/DDBJ whole genome shotgun (WGS) entry which is preliminary data.</text>
</comment>
<evidence type="ECO:0000313" key="1">
    <source>
        <dbReference type="EMBL" id="OMJ87456.1"/>
    </source>
</evidence>